<proteinExistence type="predicted"/>
<sequence>MYRLYRHIFPAVRAEVERWRERAGQIPDPELRKQALDSIENKRFHCEGGSVYAAAHLAWKEPLIRLIVAYQTISDYLDNLCDRSTSLGANNFARLHQAMLDAVSGRFSSVDYYEFNREKDDGGYLRALVAACHAEIEHLPNYALVRDDVYELASLYCNLQVHKHVVQEEREGRLLNWWQEHRGKAPDLKWNEFAAATGSTLGVFHLFQIASYPEVSASRIAFIKKAYFPWVCSLHILLDYLIDLEEDEIGGDLNFIAYYQNEREIYERIHYIVGEAKKNIQALPDRKFHNMIVDGLLGLYLSDGKVQRQPMVRRVARWILRSSSLPTRFFFLNSRGYRGGKAVLQAPPSGK</sequence>
<dbReference type="EMBL" id="CP080764">
    <property type="protein sequence ID" value="QYY44566.1"/>
    <property type="molecule type" value="Genomic_DNA"/>
</dbReference>
<name>A0ABX8YFK8_ANETH</name>
<evidence type="ECO:0000313" key="1">
    <source>
        <dbReference type="EMBL" id="QYY44566.1"/>
    </source>
</evidence>
<dbReference type="InterPro" id="IPR019712">
    <property type="entry name" value="YtpB-like"/>
</dbReference>
<protein>
    <submittedName>
        <fullName evidence="1">Tetraprenyl-beta-curcumene synthase family protein</fullName>
    </submittedName>
</protein>
<dbReference type="Proteomes" id="UP000826616">
    <property type="component" value="Chromosome"/>
</dbReference>
<dbReference type="Pfam" id="PF10776">
    <property type="entry name" value="DUF2600"/>
    <property type="match status" value="1"/>
</dbReference>
<reference evidence="1 2" key="1">
    <citation type="submission" date="2021-08" db="EMBL/GenBank/DDBJ databases">
        <title>Complete genome sequence of the strain Aneurinibacillus thermoaerophilus CCM 8960.</title>
        <authorList>
            <person name="Musilova J."/>
            <person name="Kourilova X."/>
            <person name="Pernicova I."/>
            <person name="Bezdicek M."/>
            <person name="Lengerova M."/>
            <person name="Obruca S."/>
            <person name="Sedlar K."/>
        </authorList>
    </citation>
    <scope>NUCLEOTIDE SEQUENCE [LARGE SCALE GENOMIC DNA]</scope>
    <source>
        <strain evidence="1 2">CCM 8960</strain>
    </source>
</reference>
<accession>A0ABX8YFK8</accession>
<gene>
    <name evidence="1" type="ORF">K3F53_10645</name>
</gene>
<organism evidence="1 2">
    <name type="scientific">Aneurinibacillus thermoaerophilus</name>
    <dbReference type="NCBI Taxonomy" id="143495"/>
    <lineage>
        <taxon>Bacteria</taxon>
        <taxon>Bacillati</taxon>
        <taxon>Bacillota</taxon>
        <taxon>Bacilli</taxon>
        <taxon>Bacillales</taxon>
        <taxon>Paenibacillaceae</taxon>
        <taxon>Aneurinibacillus group</taxon>
        <taxon>Aneurinibacillus</taxon>
    </lineage>
</organism>
<evidence type="ECO:0000313" key="2">
    <source>
        <dbReference type="Proteomes" id="UP000826616"/>
    </source>
</evidence>
<keyword evidence="2" id="KW-1185">Reference proteome</keyword>